<keyword evidence="10 14" id="KW-0472">Membrane</keyword>
<keyword evidence="11" id="KW-0739">Sodium transport</keyword>
<evidence type="ECO:0000256" key="5">
    <source>
        <dbReference type="ARBA" id="ARBA00022692"/>
    </source>
</evidence>
<dbReference type="EMBL" id="JACOQK010000001">
    <property type="protein sequence ID" value="MBC5787443.1"/>
    <property type="molecule type" value="Genomic_DNA"/>
</dbReference>
<feature type="transmembrane region" description="Helical" evidence="14">
    <location>
        <begin position="109"/>
        <end position="130"/>
    </location>
</feature>
<reference evidence="15 16" key="1">
    <citation type="submission" date="2020-08" db="EMBL/GenBank/DDBJ databases">
        <title>Genome public.</title>
        <authorList>
            <person name="Liu C."/>
            <person name="Sun Q."/>
        </authorList>
    </citation>
    <scope>NUCLEOTIDE SEQUENCE [LARGE SCALE GENOMIC DNA]</scope>
    <source>
        <strain evidence="15 16">NSJ-27</strain>
    </source>
</reference>
<comment type="subcellular location">
    <subcellularLocation>
        <location evidence="1">Cell membrane</location>
        <topology evidence="1">Multi-pass membrane protein</topology>
    </subcellularLocation>
</comment>
<feature type="transmembrane region" description="Helical" evidence="14">
    <location>
        <begin position="136"/>
        <end position="162"/>
    </location>
</feature>
<dbReference type="Pfam" id="PF00474">
    <property type="entry name" value="SSF"/>
    <property type="match status" value="1"/>
</dbReference>
<evidence type="ECO:0000256" key="1">
    <source>
        <dbReference type="ARBA" id="ARBA00004651"/>
    </source>
</evidence>
<evidence type="ECO:0000256" key="12">
    <source>
        <dbReference type="ARBA" id="ARBA00033708"/>
    </source>
</evidence>
<keyword evidence="6" id="KW-0769">Symport</keyword>
<feature type="transmembrane region" description="Helical" evidence="14">
    <location>
        <begin position="174"/>
        <end position="194"/>
    </location>
</feature>
<comment type="catalytic activity">
    <reaction evidence="12">
        <text>L-proline(in) + Na(+)(in) = L-proline(out) + Na(+)(out)</text>
        <dbReference type="Rhea" id="RHEA:28967"/>
        <dbReference type="ChEBI" id="CHEBI:29101"/>
        <dbReference type="ChEBI" id="CHEBI:60039"/>
    </reaction>
</comment>
<evidence type="ECO:0000256" key="10">
    <source>
        <dbReference type="ARBA" id="ARBA00023136"/>
    </source>
</evidence>
<keyword evidence="3" id="KW-0813">Transport</keyword>
<evidence type="ECO:0000256" key="9">
    <source>
        <dbReference type="ARBA" id="ARBA00023065"/>
    </source>
</evidence>
<dbReference type="PANTHER" id="PTHR48086">
    <property type="entry name" value="SODIUM/PROLINE SYMPORTER-RELATED"/>
    <property type="match status" value="1"/>
</dbReference>
<dbReference type="InterPro" id="IPR050277">
    <property type="entry name" value="Sodium:Solute_Symporter"/>
</dbReference>
<evidence type="ECO:0000313" key="15">
    <source>
        <dbReference type="EMBL" id="MBC5787443.1"/>
    </source>
</evidence>
<feature type="transmembrane region" description="Helical" evidence="14">
    <location>
        <begin position="352"/>
        <end position="369"/>
    </location>
</feature>
<feature type="transmembrane region" description="Helical" evidence="14">
    <location>
        <begin position="381"/>
        <end position="400"/>
    </location>
</feature>
<feature type="transmembrane region" description="Helical" evidence="14">
    <location>
        <begin position="412"/>
        <end position="434"/>
    </location>
</feature>
<keyword evidence="16" id="KW-1185">Reference proteome</keyword>
<feature type="transmembrane region" description="Helical" evidence="14">
    <location>
        <begin position="31"/>
        <end position="49"/>
    </location>
</feature>
<protein>
    <submittedName>
        <fullName evidence="15">Sodium:solute symporter family protein</fullName>
    </submittedName>
</protein>
<keyword evidence="5 14" id="KW-0812">Transmembrane</keyword>
<dbReference type="CDD" id="cd10322">
    <property type="entry name" value="SLC5sbd"/>
    <property type="match status" value="1"/>
</dbReference>
<dbReference type="PANTHER" id="PTHR48086:SF3">
    <property type="entry name" value="SODIUM_PROLINE SYMPORTER"/>
    <property type="match status" value="1"/>
</dbReference>
<evidence type="ECO:0000256" key="2">
    <source>
        <dbReference type="ARBA" id="ARBA00006434"/>
    </source>
</evidence>
<feature type="transmembrane region" description="Helical" evidence="14">
    <location>
        <begin position="214"/>
        <end position="236"/>
    </location>
</feature>
<evidence type="ECO:0000256" key="13">
    <source>
        <dbReference type="RuleBase" id="RU362091"/>
    </source>
</evidence>
<dbReference type="InterPro" id="IPR038377">
    <property type="entry name" value="Na/Glc_symporter_sf"/>
</dbReference>
<dbReference type="InterPro" id="IPR001734">
    <property type="entry name" value="Na/solute_symporter"/>
</dbReference>
<accession>A0ABR7IQV1</accession>
<comment type="caution">
    <text evidence="15">The sequence shown here is derived from an EMBL/GenBank/DDBJ whole genome shotgun (WGS) entry which is preliminary data.</text>
</comment>
<evidence type="ECO:0000256" key="6">
    <source>
        <dbReference type="ARBA" id="ARBA00022847"/>
    </source>
</evidence>
<proteinExistence type="inferred from homology"/>
<feature type="transmembrane region" description="Helical" evidence="14">
    <location>
        <begin position="306"/>
        <end position="331"/>
    </location>
</feature>
<name>A0ABR7IQV1_9CLOT</name>
<feature type="transmembrane region" description="Helical" evidence="14">
    <location>
        <begin position="454"/>
        <end position="475"/>
    </location>
</feature>
<feature type="transmembrane region" description="Helical" evidence="14">
    <location>
        <begin position="256"/>
        <end position="281"/>
    </location>
</feature>
<feature type="transmembrane region" description="Helical" evidence="14">
    <location>
        <begin position="55"/>
        <end position="75"/>
    </location>
</feature>
<dbReference type="PROSITE" id="PS50283">
    <property type="entry name" value="NA_SOLUT_SYMP_3"/>
    <property type="match status" value="1"/>
</dbReference>
<evidence type="ECO:0000256" key="3">
    <source>
        <dbReference type="ARBA" id="ARBA00022448"/>
    </source>
</evidence>
<keyword evidence="4" id="KW-1003">Cell membrane</keyword>
<evidence type="ECO:0000313" key="16">
    <source>
        <dbReference type="Proteomes" id="UP000649151"/>
    </source>
</evidence>
<dbReference type="Gene3D" id="1.20.1730.10">
    <property type="entry name" value="Sodium/glucose cotransporter"/>
    <property type="match status" value="1"/>
</dbReference>
<organism evidence="15 16">
    <name type="scientific">Clostridium facile</name>
    <dbReference type="NCBI Taxonomy" id="2763035"/>
    <lineage>
        <taxon>Bacteria</taxon>
        <taxon>Bacillati</taxon>
        <taxon>Bacillota</taxon>
        <taxon>Clostridia</taxon>
        <taxon>Eubacteriales</taxon>
        <taxon>Clostridiaceae</taxon>
        <taxon>Clostridium</taxon>
    </lineage>
</organism>
<evidence type="ECO:0000256" key="11">
    <source>
        <dbReference type="ARBA" id="ARBA00023201"/>
    </source>
</evidence>
<keyword evidence="8" id="KW-0915">Sodium</keyword>
<dbReference type="Proteomes" id="UP000649151">
    <property type="component" value="Unassembled WGS sequence"/>
</dbReference>
<comment type="similarity">
    <text evidence="2 13">Belongs to the sodium:solute symporter (SSF) (TC 2.A.21) family.</text>
</comment>
<evidence type="ECO:0000256" key="14">
    <source>
        <dbReference type="SAM" id="Phobius"/>
    </source>
</evidence>
<evidence type="ECO:0000256" key="8">
    <source>
        <dbReference type="ARBA" id="ARBA00023053"/>
    </source>
</evidence>
<evidence type="ECO:0000256" key="4">
    <source>
        <dbReference type="ARBA" id="ARBA00022475"/>
    </source>
</evidence>
<gene>
    <name evidence="15" type="ORF">H8Z77_05310</name>
</gene>
<evidence type="ECO:0000256" key="7">
    <source>
        <dbReference type="ARBA" id="ARBA00022989"/>
    </source>
</evidence>
<keyword evidence="9" id="KW-0406">Ion transport</keyword>
<sequence length="492" mass="52770">MSVIGIINSKATKGIASFTVGGRDAGGWISALSYGTAYFSAVMFIGYAGTSGWKYGLWAVLIGLGNAIFGSWLAWKVLASRTREVSHRLKIKSMPQLFSLRFKSQRMKVFSAIVIFIFLIPYSASVYKGLSSVCSVLLGIDVTVCMIVIAVAACVVLVIGGYLATLKADFMQGIIMAVGIVLLIIFVMISPAVTDNGSISGMVDFMKQNKMMPLSTGDTIALISTILMTSFGTWGLPQMIHKYYGIKNEKEVKRGIVVSTIFALLVSVGGYFIGSLSHLVFGNQLPEGGVDYIVPRMLDAANLPNILLGIVLVLLISSSVSTLSSITLTACSTFSLDLLKPAFKMKEKSSGWVIRILCILFVLASYVIANTNTPILDMMSYSWGIVSGSFLAPYVLSLYLKWLNKAGAWSGMIGGFSIAMLPAVSKIILLIMGSPNGTEGFIGGSNFLAAQGPTFAVVAMVISLLLCVVVSKLTAKEKVDNLFFYEGVIENE</sequence>
<keyword evidence="7 14" id="KW-1133">Transmembrane helix</keyword>